<dbReference type="RefSeq" id="WP_092722768.1">
    <property type="nucleotide sequence ID" value="NZ_FNNO01000003.1"/>
</dbReference>
<comment type="caution">
    <text evidence="3">The sequence shown here is derived from an EMBL/GenBank/DDBJ whole genome shotgun (WGS) entry which is preliminary data.</text>
</comment>
<sequence length="205" mass="23084">MKKTILITIAVTAMFFVACNSNSSTKDNNMAMNHDSMPMTMQGDTATDNNIKMVTTIFTTVDPAVASYIKTLVTDYLAVKNALVNGREEQAAAASGKMYDAMKSFDKSLLTADQKKVYDDIEVDLKEHAEHISKSKIDHQREHFAMMSKDMYDMAKAFGAGVTLYHDHCPMYKDGSMWLSESKDIRNPYYGEKMMTCGNIEEMFK</sequence>
<reference evidence="3 4" key="1">
    <citation type="submission" date="2016-10" db="EMBL/GenBank/DDBJ databases">
        <authorList>
            <person name="Varghese N."/>
            <person name="Submissions S."/>
        </authorList>
    </citation>
    <scope>NUCLEOTIDE SEQUENCE [LARGE SCALE GENOMIC DNA]</scope>
    <source>
        <strain evidence="3 4">DSM 25353</strain>
    </source>
</reference>
<evidence type="ECO:0000256" key="1">
    <source>
        <dbReference type="SAM" id="SignalP"/>
    </source>
</evidence>
<evidence type="ECO:0000313" key="3">
    <source>
        <dbReference type="EMBL" id="SDW51716.1"/>
    </source>
</evidence>
<accession>A0A8X8IE83</accession>
<evidence type="ECO:0000259" key="2">
    <source>
        <dbReference type="Pfam" id="PF11827"/>
    </source>
</evidence>
<protein>
    <recommendedName>
        <fullName evidence="2">DUF3347 domain-containing protein</fullName>
    </recommendedName>
</protein>
<gene>
    <name evidence="3" type="ORF">SAMN05444410_103174</name>
</gene>
<name>A0A8X8IE83_9BACT</name>
<dbReference type="Proteomes" id="UP000198711">
    <property type="component" value="Unassembled WGS sequence"/>
</dbReference>
<dbReference type="EMBL" id="FNNO01000003">
    <property type="protein sequence ID" value="SDW51716.1"/>
    <property type="molecule type" value="Genomic_DNA"/>
</dbReference>
<feature type="domain" description="DUF3347" evidence="2">
    <location>
        <begin position="73"/>
        <end position="160"/>
    </location>
</feature>
<dbReference type="PROSITE" id="PS51257">
    <property type="entry name" value="PROKAR_LIPOPROTEIN"/>
    <property type="match status" value="1"/>
</dbReference>
<keyword evidence="1" id="KW-0732">Signal</keyword>
<proteinExistence type="predicted"/>
<organism evidence="3 4">
    <name type="scientific">Hydrobacter penzbergensis</name>
    <dbReference type="NCBI Taxonomy" id="1235997"/>
    <lineage>
        <taxon>Bacteria</taxon>
        <taxon>Pseudomonadati</taxon>
        <taxon>Bacteroidota</taxon>
        <taxon>Chitinophagia</taxon>
        <taxon>Chitinophagales</taxon>
        <taxon>Chitinophagaceae</taxon>
        <taxon>Hydrobacter</taxon>
    </lineage>
</organism>
<feature type="signal peptide" evidence="1">
    <location>
        <begin position="1"/>
        <end position="23"/>
    </location>
</feature>
<feature type="chain" id="PRO_5036457941" description="DUF3347 domain-containing protein" evidence="1">
    <location>
        <begin position="24"/>
        <end position="205"/>
    </location>
</feature>
<evidence type="ECO:0000313" key="4">
    <source>
        <dbReference type="Proteomes" id="UP000198711"/>
    </source>
</evidence>
<dbReference type="Pfam" id="PF11827">
    <property type="entry name" value="DUF3347"/>
    <property type="match status" value="1"/>
</dbReference>
<dbReference type="AlphaFoldDB" id="A0A8X8IE83"/>
<keyword evidence="4" id="KW-1185">Reference proteome</keyword>
<dbReference type="InterPro" id="IPR021782">
    <property type="entry name" value="DUF3347"/>
</dbReference>